<dbReference type="PANTHER" id="PTHR33121">
    <property type="entry name" value="CYCLIC DI-GMP PHOSPHODIESTERASE PDEF"/>
    <property type="match status" value="1"/>
</dbReference>
<dbReference type="Gene3D" id="6.20.270.20">
    <property type="entry name" value="LapD/MoxY periplasmic domain"/>
    <property type="match status" value="1"/>
</dbReference>
<dbReference type="InterPro" id="IPR050706">
    <property type="entry name" value="Cyclic-di-GMP_PDE-like"/>
</dbReference>
<name>A0ABS9K0J2_9RHOO</name>
<dbReference type="CDD" id="cd01948">
    <property type="entry name" value="EAL"/>
    <property type="match status" value="1"/>
</dbReference>
<keyword evidence="6" id="KW-1185">Reference proteome</keyword>
<dbReference type="EMBL" id="JAKLTN010000001">
    <property type="protein sequence ID" value="MCG2576652.1"/>
    <property type="molecule type" value="Genomic_DNA"/>
</dbReference>
<feature type="domain" description="GGDEF" evidence="4">
    <location>
        <begin position="263"/>
        <end position="394"/>
    </location>
</feature>
<evidence type="ECO:0000313" key="6">
    <source>
        <dbReference type="Proteomes" id="UP001165384"/>
    </source>
</evidence>
<dbReference type="SUPFAM" id="SSF55073">
    <property type="entry name" value="Nucleotide cyclase"/>
    <property type="match status" value="1"/>
</dbReference>
<dbReference type="Pfam" id="PF16448">
    <property type="entry name" value="LapD_MoxY_N"/>
    <property type="match status" value="1"/>
</dbReference>
<evidence type="ECO:0000313" key="5">
    <source>
        <dbReference type="EMBL" id="MCG2576652.1"/>
    </source>
</evidence>
<dbReference type="Gene3D" id="3.30.110.200">
    <property type="match status" value="1"/>
</dbReference>
<dbReference type="PROSITE" id="PS50883">
    <property type="entry name" value="EAL"/>
    <property type="match status" value="1"/>
</dbReference>
<dbReference type="InterPro" id="IPR000160">
    <property type="entry name" value="GGDEF_dom"/>
</dbReference>
<evidence type="ECO:0000256" key="1">
    <source>
        <dbReference type="SAM" id="Phobius"/>
    </source>
</evidence>
<evidence type="ECO:0000259" key="2">
    <source>
        <dbReference type="PROSITE" id="PS50883"/>
    </source>
</evidence>
<dbReference type="InterPro" id="IPR042461">
    <property type="entry name" value="LapD_MoxY_peri_C"/>
</dbReference>
<feature type="domain" description="EAL" evidence="2">
    <location>
        <begin position="403"/>
        <end position="637"/>
    </location>
</feature>
<dbReference type="InterPro" id="IPR001633">
    <property type="entry name" value="EAL_dom"/>
</dbReference>
<dbReference type="InterPro" id="IPR035919">
    <property type="entry name" value="EAL_sf"/>
</dbReference>
<comment type="caution">
    <text evidence="5">The sequence shown here is derived from an EMBL/GenBank/DDBJ whole genome shotgun (WGS) entry which is preliminary data.</text>
</comment>
<dbReference type="Gene3D" id="6.10.340.10">
    <property type="match status" value="1"/>
</dbReference>
<dbReference type="Gene3D" id="3.20.20.450">
    <property type="entry name" value="EAL domain"/>
    <property type="match status" value="1"/>
</dbReference>
<dbReference type="InterPro" id="IPR003660">
    <property type="entry name" value="HAMP_dom"/>
</dbReference>
<dbReference type="SUPFAM" id="SSF141868">
    <property type="entry name" value="EAL domain-like"/>
    <property type="match status" value="1"/>
</dbReference>
<organism evidence="5 6">
    <name type="scientific">Dechloromonas hankyongensis</name>
    <dbReference type="NCBI Taxonomy" id="2908002"/>
    <lineage>
        <taxon>Bacteria</taxon>
        <taxon>Pseudomonadati</taxon>
        <taxon>Pseudomonadota</taxon>
        <taxon>Betaproteobacteria</taxon>
        <taxon>Rhodocyclales</taxon>
        <taxon>Azonexaceae</taxon>
        <taxon>Dechloromonas</taxon>
    </lineage>
</organism>
<feature type="domain" description="HAMP" evidence="3">
    <location>
        <begin position="170"/>
        <end position="221"/>
    </location>
</feature>
<protein>
    <submittedName>
        <fullName evidence="5">EAL domain-containing protein</fullName>
    </submittedName>
</protein>
<reference evidence="5" key="1">
    <citation type="submission" date="2022-01" db="EMBL/GenBank/DDBJ databases">
        <authorList>
            <person name="Jo J.-H."/>
            <person name="Im W.-T."/>
        </authorList>
    </citation>
    <scope>NUCLEOTIDE SEQUENCE</scope>
    <source>
        <strain evidence="5">XY25</strain>
    </source>
</reference>
<keyword evidence="1" id="KW-0472">Membrane</keyword>
<dbReference type="PROSITE" id="PS50887">
    <property type="entry name" value="GGDEF"/>
    <property type="match status" value="1"/>
</dbReference>
<dbReference type="SMART" id="SM00304">
    <property type="entry name" value="HAMP"/>
    <property type="match status" value="1"/>
</dbReference>
<feature type="transmembrane region" description="Helical" evidence="1">
    <location>
        <begin position="7"/>
        <end position="28"/>
    </location>
</feature>
<evidence type="ECO:0000259" key="3">
    <source>
        <dbReference type="PROSITE" id="PS50885"/>
    </source>
</evidence>
<dbReference type="RefSeq" id="WP_275708825.1">
    <property type="nucleotide sequence ID" value="NZ_JAKLTN010000001.1"/>
</dbReference>
<evidence type="ECO:0000259" key="4">
    <source>
        <dbReference type="PROSITE" id="PS50887"/>
    </source>
</evidence>
<dbReference type="InterPro" id="IPR032244">
    <property type="entry name" value="LapD_MoxY_N"/>
</dbReference>
<sequence>MSLFRQIWLAVIASTVIAFAGSFLASMLTARHYLEQQLAIKNNDNAASLALAISQLDKDPVTIELQVAALADSGQYAVVRLTDPDGKTMIEKTSPPLAGNVPDWFVHLFPIPSAPGHAQINNGWNQFATIELVSHSHFAYQELWSGAFKLLGWFTVAGGLMGLLGMQLLRRIKRPLDAVVGQAQAISERRFISIAEPTTPELKSVAGAMNAMVDRLQAMFAEEAARLEQVRREANLDALTGLANRAFFMNQLASALSDDDAAPHGTLLLLRLADLAGINRRAGREMADELLRRVGQALVGIVGENPNAAAARLNGADFALLLPGVPDAARFAEKLLRLLNDLVAAGLIDSERIGHIASSTYLHGHAVGHLLSRLDTALAAAENQSGLAWQQADNQSDQQASSNADWKKLLDGAIRSQRLRLIEFPVAGSGGQLLHLECPLRLQAAEDGEWLAAGSFMPMASRLAMTAELDLAAARLALERIAAGASAVAVNLSGESIIDAAFRARLLALIGSRKELAPRLWLEISEVGVFQHFPAFQAFCDALRPLGCRLGIEHFGRQFSEIGRLHGMGLDYLKVDGSFIRAIDSQSGNQAFLKGLCSIAHNIGLTVIAEGVQTQAELATLPELGFDGATGPAVPRS</sequence>
<keyword evidence="1" id="KW-1133">Transmembrane helix</keyword>
<keyword evidence="1" id="KW-0812">Transmembrane</keyword>
<dbReference type="SMART" id="SM00052">
    <property type="entry name" value="EAL"/>
    <property type="match status" value="1"/>
</dbReference>
<proteinExistence type="predicted"/>
<gene>
    <name evidence="5" type="ORF">LZ012_06545</name>
</gene>
<dbReference type="PROSITE" id="PS50885">
    <property type="entry name" value="HAMP"/>
    <property type="match status" value="1"/>
</dbReference>
<dbReference type="Proteomes" id="UP001165384">
    <property type="component" value="Unassembled WGS sequence"/>
</dbReference>
<dbReference type="InterPro" id="IPR029787">
    <property type="entry name" value="Nucleotide_cyclase"/>
</dbReference>
<dbReference type="SMART" id="SM00267">
    <property type="entry name" value="GGDEF"/>
    <property type="match status" value="1"/>
</dbReference>
<dbReference type="PANTHER" id="PTHR33121:SF23">
    <property type="entry name" value="CYCLIC DI-GMP PHOSPHODIESTERASE PDEB"/>
    <property type="match status" value="1"/>
</dbReference>
<dbReference type="Pfam" id="PF00990">
    <property type="entry name" value="GGDEF"/>
    <property type="match status" value="1"/>
</dbReference>
<dbReference type="Pfam" id="PF00563">
    <property type="entry name" value="EAL"/>
    <property type="match status" value="1"/>
</dbReference>
<accession>A0ABS9K0J2</accession>
<dbReference type="Gene3D" id="3.30.70.270">
    <property type="match status" value="1"/>
</dbReference>
<dbReference type="InterPro" id="IPR043128">
    <property type="entry name" value="Rev_trsase/Diguanyl_cyclase"/>
</dbReference>